<evidence type="ECO:0000256" key="18">
    <source>
        <dbReference type="ARBA" id="ARBA00030800"/>
    </source>
</evidence>
<evidence type="ECO:0000256" key="13">
    <source>
        <dbReference type="ARBA" id="ARBA00022840"/>
    </source>
</evidence>
<feature type="transmembrane region" description="Helical" evidence="19">
    <location>
        <begin position="387"/>
        <end position="411"/>
    </location>
</feature>
<dbReference type="Proteomes" id="UP001500742">
    <property type="component" value="Unassembled WGS sequence"/>
</dbReference>
<dbReference type="InterPro" id="IPR036890">
    <property type="entry name" value="HATPase_C_sf"/>
</dbReference>
<evidence type="ECO:0000256" key="4">
    <source>
        <dbReference type="ARBA" id="ARBA00012438"/>
    </source>
</evidence>
<keyword evidence="6" id="KW-0004">4Fe-4S</keyword>
<comment type="function">
    <text evidence="17">Member of the two-component regulatory system NreB/NreC involved in the control of dissimilatory nitrate/nitrite reduction in response to oxygen. NreB functions as a direct oxygen sensor histidine kinase which is autophosphorylated, in the absence of oxygen, probably at the conserved histidine residue, and transfers its phosphate group probably to a conserved aspartate residue of NreC. NreB/NreC activates the expression of the nitrate (narGHJI) and nitrite (nir) reductase operons, as well as the putative nitrate transporter gene narT.</text>
</comment>
<evidence type="ECO:0000256" key="16">
    <source>
        <dbReference type="ARBA" id="ARBA00023014"/>
    </source>
</evidence>
<gene>
    <name evidence="21" type="ORF">GCM10022210_10190</name>
</gene>
<name>A0ABP7PDN3_9SPHI</name>
<dbReference type="InterPro" id="IPR005467">
    <property type="entry name" value="His_kinase_dom"/>
</dbReference>
<feature type="transmembrane region" description="Helical" evidence="19">
    <location>
        <begin position="205"/>
        <end position="223"/>
    </location>
</feature>
<dbReference type="InterPro" id="IPR011623">
    <property type="entry name" value="7TMR_DISM_rcpt_extracell_dom1"/>
</dbReference>
<dbReference type="SMART" id="SM00387">
    <property type="entry name" value="HATPase_c"/>
    <property type="match status" value="1"/>
</dbReference>
<sequence>MYVMGRFLQPNKLKGVILLMILFISGGVSAHTIDTLFVKGPVDDYLSNYYTWFKDAKGTLTPSAAFDSLRAHKFKSEHGHKVFNRGFTNNSYWLAVYVKNDTTIRLPLLWSFYNNYLSFDLYEATEGKLPLTFHGTQSSLLPLSEREYPVRSTSFKVVLLPQQTKLLLVKVHTVNADNIYFPTDITTVQDYLQYETHYSFLLGRFLGYFTFALVFNILLWFALKNKLHLWHAAYVLSLIGFNINEFMFDTFIFPDWFYKLWAHLPKTLFLLLPVYLGINILQIFINQKQDFKTLYRLFRVYKIVTLIALAVITINAFALPFNNIFVKYSRVVAYFLAFTGIILIGVNVVAGIVKKHYYTIIYSISTIFLLFAFLDFLLNTLEVGQLFFIPPGNIIVAFTFEILALTVIFVFRYKKEKNDSILALNETFSIRTSWAREIIKIQELERERIARDLHDDVGATLSTLKLHLSNHPEKAKSKQEIADYQRSIDLISKITNDVRAISHDLLPPDFSQDGLFNALQNRVDEINYHGKIKFQLVTEGDEEKIDKVTTAILIYRIINELITNIIKHSDASEASVQLAVLINEIQIIIEDNGIGMTNVVNKAGIGLKNIASRVEFLNGEIHIDTNKKGSTFIISIPIDLKQATIADDYAS</sequence>
<feature type="transmembrane region" description="Helical" evidence="19">
    <location>
        <begin position="297"/>
        <end position="319"/>
    </location>
</feature>
<feature type="transmembrane region" description="Helical" evidence="19">
    <location>
        <begin position="331"/>
        <end position="353"/>
    </location>
</feature>
<organism evidence="21 22">
    <name type="scientific">Mucilaginibacter dorajii</name>
    <dbReference type="NCBI Taxonomy" id="692994"/>
    <lineage>
        <taxon>Bacteria</taxon>
        <taxon>Pseudomonadati</taxon>
        <taxon>Bacteroidota</taxon>
        <taxon>Sphingobacteriia</taxon>
        <taxon>Sphingobacteriales</taxon>
        <taxon>Sphingobacteriaceae</taxon>
        <taxon>Mucilaginibacter</taxon>
    </lineage>
</organism>
<evidence type="ECO:0000256" key="14">
    <source>
        <dbReference type="ARBA" id="ARBA00023004"/>
    </source>
</evidence>
<evidence type="ECO:0000256" key="7">
    <source>
        <dbReference type="ARBA" id="ARBA00022490"/>
    </source>
</evidence>
<evidence type="ECO:0000256" key="5">
    <source>
        <dbReference type="ARBA" id="ARBA00017322"/>
    </source>
</evidence>
<dbReference type="EC" id="2.7.13.3" evidence="4"/>
<dbReference type="Gene3D" id="2.60.40.2380">
    <property type="match status" value="1"/>
</dbReference>
<dbReference type="EMBL" id="BAAAZC010000007">
    <property type="protein sequence ID" value="GAA3963843.1"/>
    <property type="molecule type" value="Genomic_DNA"/>
</dbReference>
<keyword evidence="19" id="KW-0472">Membrane</keyword>
<dbReference type="InterPro" id="IPR011622">
    <property type="entry name" value="7TMR_DISM_rcpt_extracell_dom2"/>
</dbReference>
<dbReference type="CDD" id="cd16917">
    <property type="entry name" value="HATPase_UhpB-NarQ-NarX-like"/>
    <property type="match status" value="1"/>
</dbReference>
<dbReference type="SUPFAM" id="SSF55874">
    <property type="entry name" value="ATPase domain of HSP90 chaperone/DNA topoisomerase II/histidine kinase"/>
    <property type="match status" value="1"/>
</dbReference>
<evidence type="ECO:0000256" key="2">
    <source>
        <dbReference type="ARBA" id="ARBA00001966"/>
    </source>
</evidence>
<keyword evidence="11" id="KW-0547">Nucleotide-binding</keyword>
<keyword evidence="19" id="KW-1133">Transmembrane helix</keyword>
<dbReference type="Pfam" id="PF07730">
    <property type="entry name" value="HisKA_3"/>
    <property type="match status" value="1"/>
</dbReference>
<evidence type="ECO:0000256" key="1">
    <source>
        <dbReference type="ARBA" id="ARBA00000085"/>
    </source>
</evidence>
<evidence type="ECO:0000256" key="11">
    <source>
        <dbReference type="ARBA" id="ARBA00022741"/>
    </source>
</evidence>
<dbReference type="InterPro" id="IPR011712">
    <property type="entry name" value="Sig_transdc_His_kin_sub3_dim/P"/>
</dbReference>
<evidence type="ECO:0000256" key="15">
    <source>
        <dbReference type="ARBA" id="ARBA00023012"/>
    </source>
</evidence>
<comment type="catalytic activity">
    <reaction evidence="1">
        <text>ATP + protein L-histidine = ADP + protein N-phospho-L-histidine.</text>
        <dbReference type="EC" id="2.7.13.3"/>
    </reaction>
</comment>
<comment type="subcellular location">
    <subcellularLocation>
        <location evidence="3">Cytoplasm</location>
    </subcellularLocation>
</comment>
<keyword evidence="13" id="KW-0067">ATP-binding</keyword>
<evidence type="ECO:0000256" key="8">
    <source>
        <dbReference type="ARBA" id="ARBA00022553"/>
    </source>
</evidence>
<evidence type="ECO:0000313" key="21">
    <source>
        <dbReference type="EMBL" id="GAA3963843.1"/>
    </source>
</evidence>
<comment type="caution">
    <text evidence="21">The sequence shown here is derived from an EMBL/GenBank/DDBJ whole genome shotgun (WGS) entry which is preliminary data.</text>
</comment>
<keyword evidence="8" id="KW-0597">Phosphoprotein</keyword>
<keyword evidence="10" id="KW-0479">Metal-binding</keyword>
<comment type="cofactor">
    <cofactor evidence="2">
        <name>[4Fe-4S] cluster</name>
        <dbReference type="ChEBI" id="CHEBI:49883"/>
    </cofactor>
</comment>
<dbReference type="PRINTS" id="PR00344">
    <property type="entry name" value="BCTRLSENSOR"/>
</dbReference>
<dbReference type="Pfam" id="PF07695">
    <property type="entry name" value="7TMR-DISM_7TM"/>
    <property type="match status" value="1"/>
</dbReference>
<evidence type="ECO:0000313" key="22">
    <source>
        <dbReference type="Proteomes" id="UP001500742"/>
    </source>
</evidence>
<evidence type="ECO:0000256" key="6">
    <source>
        <dbReference type="ARBA" id="ARBA00022485"/>
    </source>
</evidence>
<feature type="domain" description="Histidine kinase" evidence="20">
    <location>
        <begin position="448"/>
        <end position="640"/>
    </location>
</feature>
<protein>
    <recommendedName>
        <fullName evidence="5">Oxygen sensor histidine kinase NreB</fullName>
        <ecNumber evidence="4">2.7.13.3</ecNumber>
    </recommendedName>
    <alternativeName>
        <fullName evidence="18">Nitrogen regulation protein B</fullName>
    </alternativeName>
</protein>
<accession>A0ABP7PDN3</accession>
<dbReference type="Pfam" id="PF07696">
    <property type="entry name" value="7TMR-DISMED2"/>
    <property type="match status" value="1"/>
</dbReference>
<evidence type="ECO:0000256" key="3">
    <source>
        <dbReference type="ARBA" id="ARBA00004496"/>
    </source>
</evidence>
<dbReference type="PANTHER" id="PTHR24421:SF10">
    <property type="entry name" value="NITRATE_NITRITE SENSOR PROTEIN NARQ"/>
    <property type="match status" value="1"/>
</dbReference>
<keyword evidence="7" id="KW-0963">Cytoplasm</keyword>
<dbReference type="Gene3D" id="1.20.5.1930">
    <property type="match status" value="1"/>
</dbReference>
<keyword evidence="22" id="KW-1185">Reference proteome</keyword>
<feature type="transmembrane region" description="Helical" evidence="19">
    <location>
        <begin position="230"/>
        <end position="248"/>
    </location>
</feature>
<keyword evidence="14" id="KW-0408">Iron</keyword>
<reference evidence="22" key="1">
    <citation type="journal article" date="2019" name="Int. J. Syst. Evol. Microbiol.">
        <title>The Global Catalogue of Microorganisms (GCM) 10K type strain sequencing project: providing services to taxonomists for standard genome sequencing and annotation.</title>
        <authorList>
            <consortium name="The Broad Institute Genomics Platform"/>
            <consortium name="The Broad Institute Genome Sequencing Center for Infectious Disease"/>
            <person name="Wu L."/>
            <person name="Ma J."/>
        </authorList>
    </citation>
    <scope>NUCLEOTIDE SEQUENCE [LARGE SCALE GENOMIC DNA]</scope>
    <source>
        <strain evidence="22">JCM 16601</strain>
    </source>
</reference>
<evidence type="ECO:0000256" key="19">
    <source>
        <dbReference type="SAM" id="Phobius"/>
    </source>
</evidence>
<keyword evidence="12" id="KW-0418">Kinase</keyword>
<evidence type="ECO:0000256" key="17">
    <source>
        <dbReference type="ARBA" id="ARBA00024827"/>
    </source>
</evidence>
<keyword evidence="19" id="KW-0812">Transmembrane</keyword>
<evidence type="ECO:0000256" key="10">
    <source>
        <dbReference type="ARBA" id="ARBA00022723"/>
    </source>
</evidence>
<dbReference type="Pfam" id="PF02518">
    <property type="entry name" value="HATPase_c"/>
    <property type="match status" value="1"/>
</dbReference>
<keyword evidence="15" id="KW-0902">Two-component regulatory system</keyword>
<dbReference type="PROSITE" id="PS50109">
    <property type="entry name" value="HIS_KIN"/>
    <property type="match status" value="1"/>
</dbReference>
<dbReference type="InterPro" id="IPR004358">
    <property type="entry name" value="Sig_transdc_His_kin-like_C"/>
</dbReference>
<feature type="transmembrane region" description="Helical" evidence="19">
    <location>
        <begin position="360"/>
        <end position="381"/>
    </location>
</feature>
<feature type="transmembrane region" description="Helical" evidence="19">
    <location>
        <begin position="268"/>
        <end position="285"/>
    </location>
</feature>
<keyword evidence="16" id="KW-0411">Iron-sulfur</keyword>
<dbReference type="PANTHER" id="PTHR24421">
    <property type="entry name" value="NITRATE/NITRITE SENSOR PROTEIN NARX-RELATED"/>
    <property type="match status" value="1"/>
</dbReference>
<evidence type="ECO:0000259" key="20">
    <source>
        <dbReference type="PROSITE" id="PS50109"/>
    </source>
</evidence>
<dbReference type="Gene3D" id="3.30.565.10">
    <property type="entry name" value="Histidine kinase-like ATPase, C-terminal domain"/>
    <property type="match status" value="1"/>
</dbReference>
<proteinExistence type="predicted"/>
<dbReference type="InterPro" id="IPR003594">
    <property type="entry name" value="HATPase_dom"/>
</dbReference>
<evidence type="ECO:0000256" key="12">
    <source>
        <dbReference type="ARBA" id="ARBA00022777"/>
    </source>
</evidence>
<keyword evidence="9" id="KW-0808">Transferase</keyword>
<evidence type="ECO:0000256" key="9">
    <source>
        <dbReference type="ARBA" id="ARBA00022679"/>
    </source>
</evidence>
<dbReference type="InterPro" id="IPR050482">
    <property type="entry name" value="Sensor_HK_TwoCompSys"/>
</dbReference>